<feature type="transmembrane region" description="Helical" evidence="1">
    <location>
        <begin position="244"/>
        <end position="264"/>
    </location>
</feature>
<feature type="transmembrane region" description="Helical" evidence="1">
    <location>
        <begin position="160"/>
        <end position="179"/>
    </location>
</feature>
<feature type="transmembrane region" description="Helical" evidence="1">
    <location>
        <begin position="131"/>
        <end position="148"/>
    </location>
</feature>
<keyword evidence="1" id="KW-0812">Transmembrane</keyword>
<comment type="caution">
    <text evidence="2">The sequence shown here is derived from an EMBL/GenBank/DDBJ whole genome shotgun (WGS) entry which is preliminary data.</text>
</comment>
<feature type="transmembrane region" description="Helical" evidence="1">
    <location>
        <begin position="20"/>
        <end position="37"/>
    </location>
</feature>
<feature type="transmembrane region" description="Helical" evidence="1">
    <location>
        <begin position="285"/>
        <end position="301"/>
    </location>
</feature>
<keyword evidence="1" id="KW-1133">Transmembrane helix</keyword>
<reference evidence="2 3" key="1">
    <citation type="submission" date="2019-07" db="EMBL/GenBank/DDBJ databases">
        <title>SAR11 Genome Evolution.</title>
        <authorList>
            <person name="Giovannoni S."/>
        </authorList>
    </citation>
    <scope>NUCLEOTIDE SEQUENCE [LARGE SCALE GENOMIC DNA]</scope>
    <source>
        <strain evidence="2 3">HTCC9565</strain>
    </source>
</reference>
<dbReference type="RefSeq" id="WP_169036363.1">
    <property type="nucleotide sequence ID" value="NZ_LANA01000002.1"/>
</dbReference>
<feature type="transmembrane region" description="Helical" evidence="1">
    <location>
        <begin position="108"/>
        <end position="126"/>
    </location>
</feature>
<feature type="transmembrane region" description="Helical" evidence="1">
    <location>
        <begin position="43"/>
        <end position="61"/>
    </location>
</feature>
<accession>A0ABX1T2N1</accession>
<proteinExistence type="predicted"/>
<keyword evidence="1" id="KW-0472">Membrane</keyword>
<feature type="transmembrane region" description="Helical" evidence="1">
    <location>
        <begin position="82"/>
        <end position="102"/>
    </location>
</feature>
<keyword evidence="3" id="KW-1185">Reference proteome</keyword>
<sequence length="302" mass="36142">MIKIKSQVFSFITTFRIENIFKNLLIFLPLLLSERLVAYQDVIMLVLGFFIFSTMTSICYVTNDFTDQKKDLLNKLKSKKKILKKNTIIFLNIFLIILLILLNQFTSLFNSYLFIYLICFNLYNFLIKKFFLIDIIFLTSFYIIRMLYGSELIDLDISYWFLLFFISFFLIFSTFKRMIQISVNKLKTKKNRIINYSLSDYSWLKKLVIFSAIINFFTASLYLYELSSPSTFNFLSAPETRYEQSIVFLLIFFLSYVAILSRIISLVFKQKIKQDIYIFALNDKFNYVLIISYLLFVYFHIN</sequence>
<name>A0ABX1T2N1_PELUQ</name>
<protein>
    <submittedName>
        <fullName evidence="2">4-hydroxybenzoate polyprenyltransferase</fullName>
    </submittedName>
</protein>
<dbReference type="EMBL" id="LANA01000002">
    <property type="protein sequence ID" value="NMN67862.1"/>
    <property type="molecule type" value="Genomic_DNA"/>
</dbReference>
<evidence type="ECO:0000313" key="2">
    <source>
        <dbReference type="EMBL" id="NMN67862.1"/>
    </source>
</evidence>
<dbReference type="Proteomes" id="UP001166004">
    <property type="component" value="Unassembled WGS sequence"/>
</dbReference>
<organism evidence="2 3">
    <name type="scientific">Pelagibacter ubique</name>
    <dbReference type="NCBI Taxonomy" id="198252"/>
    <lineage>
        <taxon>Bacteria</taxon>
        <taxon>Pseudomonadati</taxon>
        <taxon>Pseudomonadota</taxon>
        <taxon>Alphaproteobacteria</taxon>
        <taxon>Candidatus Pelagibacterales</taxon>
        <taxon>Candidatus Pelagibacteraceae</taxon>
        <taxon>Candidatus Pelagibacter</taxon>
    </lineage>
</organism>
<evidence type="ECO:0000256" key="1">
    <source>
        <dbReference type="SAM" id="Phobius"/>
    </source>
</evidence>
<feature type="transmembrane region" description="Helical" evidence="1">
    <location>
        <begin position="207"/>
        <end position="224"/>
    </location>
</feature>
<dbReference type="Gene3D" id="1.10.357.140">
    <property type="entry name" value="UbiA prenyltransferase"/>
    <property type="match status" value="1"/>
</dbReference>
<evidence type="ECO:0000313" key="3">
    <source>
        <dbReference type="Proteomes" id="UP001166004"/>
    </source>
</evidence>
<dbReference type="InterPro" id="IPR044878">
    <property type="entry name" value="UbiA_sf"/>
</dbReference>
<gene>
    <name evidence="2" type="ORF">VP91_00010110</name>
</gene>